<gene>
    <name evidence="7" type="primary">pcpB_2</name>
    <name evidence="7" type="ORF">A0H81_10282</name>
</gene>
<evidence type="ECO:0000256" key="5">
    <source>
        <dbReference type="SAM" id="MobiDB-lite"/>
    </source>
</evidence>
<evidence type="ECO:0000313" key="8">
    <source>
        <dbReference type="Proteomes" id="UP000092993"/>
    </source>
</evidence>
<keyword evidence="3" id="KW-0274">FAD</keyword>
<dbReference type="Pfam" id="PF01494">
    <property type="entry name" value="FAD_binding_3"/>
    <property type="match status" value="1"/>
</dbReference>
<evidence type="ECO:0000256" key="3">
    <source>
        <dbReference type="ARBA" id="ARBA00022827"/>
    </source>
</evidence>
<dbReference type="OMA" id="ISASCHT"/>
<dbReference type="PANTHER" id="PTHR43004">
    <property type="entry name" value="TRK SYSTEM POTASSIUM UPTAKE PROTEIN"/>
    <property type="match status" value="1"/>
</dbReference>
<proteinExistence type="predicted"/>
<protein>
    <submittedName>
        <fullName evidence="7">Pentachlorophenol 4-monooxygenase</fullName>
    </submittedName>
</protein>
<dbReference type="PANTHER" id="PTHR43004:SF19">
    <property type="entry name" value="BINDING MONOOXYGENASE, PUTATIVE (JCVI)-RELATED"/>
    <property type="match status" value="1"/>
</dbReference>
<dbReference type="GO" id="GO:0071949">
    <property type="term" value="F:FAD binding"/>
    <property type="evidence" value="ECO:0007669"/>
    <property type="project" value="InterPro"/>
</dbReference>
<feature type="domain" description="FAD-binding" evidence="6">
    <location>
        <begin position="32"/>
        <end position="241"/>
    </location>
</feature>
<dbReference type="EMBL" id="LUGG01000015">
    <property type="protein sequence ID" value="OBZ69548.1"/>
    <property type="molecule type" value="Genomic_DNA"/>
</dbReference>
<organism evidence="7 8">
    <name type="scientific">Grifola frondosa</name>
    <name type="common">Maitake</name>
    <name type="synonym">Polyporus frondosus</name>
    <dbReference type="NCBI Taxonomy" id="5627"/>
    <lineage>
        <taxon>Eukaryota</taxon>
        <taxon>Fungi</taxon>
        <taxon>Dikarya</taxon>
        <taxon>Basidiomycota</taxon>
        <taxon>Agaricomycotina</taxon>
        <taxon>Agaricomycetes</taxon>
        <taxon>Polyporales</taxon>
        <taxon>Grifolaceae</taxon>
        <taxon>Grifola</taxon>
    </lineage>
</organism>
<dbReference type="OrthoDB" id="2690153at2759"/>
<feature type="compositionally biased region" description="Basic and acidic residues" evidence="5">
    <location>
        <begin position="437"/>
        <end position="463"/>
    </location>
</feature>
<keyword evidence="4" id="KW-0560">Oxidoreductase</keyword>
<dbReference type="GO" id="GO:0016709">
    <property type="term" value="F:oxidoreductase activity, acting on paired donors, with incorporation or reduction of molecular oxygen, NAD(P)H as one donor, and incorporation of one atom of oxygen"/>
    <property type="evidence" value="ECO:0007669"/>
    <property type="project" value="UniProtKB-ARBA"/>
</dbReference>
<evidence type="ECO:0000259" key="6">
    <source>
        <dbReference type="Pfam" id="PF01494"/>
    </source>
</evidence>
<dbReference type="STRING" id="5627.A0A1C7LYL8"/>
<dbReference type="InterPro" id="IPR002938">
    <property type="entry name" value="FAD-bd"/>
</dbReference>
<keyword evidence="2" id="KW-0285">Flavoprotein</keyword>
<dbReference type="Gene3D" id="3.30.70.2450">
    <property type="match status" value="1"/>
</dbReference>
<reference evidence="7 8" key="1">
    <citation type="submission" date="2016-03" db="EMBL/GenBank/DDBJ databases">
        <title>Whole genome sequencing of Grifola frondosa 9006-11.</title>
        <authorList>
            <person name="Min B."/>
            <person name="Park H."/>
            <person name="Kim J.-G."/>
            <person name="Cho H."/>
            <person name="Oh Y.-L."/>
            <person name="Kong W.-S."/>
            <person name="Choi I.-G."/>
        </authorList>
    </citation>
    <scope>NUCLEOTIDE SEQUENCE [LARGE SCALE GENOMIC DNA]</scope>
    <source>
        <strain evidence="7 8">9006-11</strain>
    </source>
</reference>
<feature type="region of interest" description="Disordered" evidence="5">
    <location>
        <begin position="434"/>
        <end position="463"/>
    </location>
</feature>
<evidence type="ECO:0000256" key="1">
    <source>
        <dbReference type="ARBA" id="ARBA00001974"/>
    </source>
</evidence>
<keyword evidence="7" id="KW-0503">Monooxygenase</keyword>
<dbReference type="Gene3D" id="3.40.30.120">
    <property type="match status" value="1"/>
</dbReference>
<dbReference type="InterPro" id="IPR050641">
    <property type="entry name" value="RIFMO-like"/>
</dbReference>
<sequence>MIEGPPRFTWARECRNDSTCSLGEVRLLWELATELQSFEQFPDHVVAHIIKTNSNAENAETVCCRWLIGADGAKGVVRKQLGLAFQGETRDTEHLLVGDIHVKGLKGNYLHMWGDFATKAVSLRPTESGDDNFMLVAGGRDQGDVQKLINDREAFLKFIHDVTNRTDIEFGEFSWVSDYRANIRMVDKFGVGRVFLAGDAAHVHSPSGGQGMNSSVQDAAQSLLDTYSEERVPVIAEMLEQTTKLLNKTMSVKRDADDTSAWDRRGALLQLGVNYRWSSIVVDERISPTGGGRTNPSDAYGEVGGEIRAGDRAPDAPALVHANDVDKSTSLFQIYGASYHTVLLFTADIDVITPALDTLTRYPAGTTRCVVILPAGTCPIPAVSGVEYVLLDKEGHAYMGYAVPAGTSTVVIVRPDGVIGGIVLGVEGLRRTSQIDGKSRSNTRGEKRAQMVTERPVERKTPE</sequence>
<dbReference type="Proteomes" id="UP000092993">
    <property type="component" value="Unassembled WGS sequence"/>
</dbReference>
<dbReference type="PRINTS" id="PR00420">
    <property type="entry name" value="RNGMNOXGNASE"/>
</dbReference>
<dbReference type="AlphaFoldDB" id="A0A1C7LYL8"/>
<evidence type="ECO:0000313" key="7">
    <source>
        <dbReference type="EMBL" id="OBZ69548.1"/>
    </source>
</evidence>
<accession>A0A1C7LYL8</accession>
<name>A0A1C7LYL8_GRIFR</name>
<comment type="caution">
    <text evidence="7">The sequence shown here is derived from an EMBL/GenBank/DDBJ whole genome shotgun (WGS) entry which is preliminary data.</text>
</comment>
<dbReference type="InterPro" id="IPR036188">
    <property type="entry name" value="FAD/NAD-bd_sf"/>
</dbReference>
<dbReference type="SUPFAM" id="SSF51905">
    <property type="entry name" value="FAD/NAD(P)-binding domain"/>
    <property type="match status" value="1"/>
</dbReference>
<dbReference type="Gene3D" id="3.50.50.60">
    <property type="entry name" value="FAD/NAD(P)-binding domain"/>
    <property type="match status" value="1"/>
</dbReference>
<comment type="cofactor">
    <cofactor evidence="1">
        <name>FAD</name>
        <dbReference type="ChEBI" id="CHEBI:57692"/>
    </cofactor>
</comment>
<keyword evidence="8" id="KW-1185">Reference proteome</keyword>
<evidence type="ECO:0000256" key="4">
    <source>
        <dbReference type="ARBA" id="ARBA00023002"/>
    </source>
</evidence>
<evidence type="ECO:0000256" key="2">
    <source>
        <dbReference type="ARBA" id="ARBA00022630"/>
    </source>
</evidence>